<dbReference type="PANTHER" id="PTHR21180">
    <property type="entry name" value="ENDONUCLEASE/EXONUCLEASE/PHOSPHATASE FAMILY DOMAIN-CONTAINING PROTEIN 1"/>
    <property type="match status" value="1"/>
</dbReference>
<dbReference type="InterPro" id="IPR010994">
    <property type="entry name" value="RuvA_2-like"/>
</dbReference>
<organism evidence="3 4">
    <name type="scientific">Heliorestis acidaminivorans</name>
    <dbReference type="NCBI Taxonomy" id="553427"/>
    <lineage>
        <taxon>Bacteria</taxon>
        <taxon>Bacillati</taxon>
        <taxon>Bacillota</taxon>
        <taxon>Clostridia</taxon>
        <taxon>Eubacteriales</taxon>
        <taxon>Heliobacteriaceae</taxon>
        <taxon>Heliorestis</taxon>
    </lineage>
</organism>
<dbReference type="Pfam" id="PF12836">
    <property type="entry name" value="HHH_3"/>
    <property type="match status" value="1"/>
</dbReference>
<dbReference type="Proteomes" id="UP000468766">
    <property type="component" value="Unassembled WGS sequence"/>
</dbReference>
<feature type="transmembrane region" description="Helical" evidence="1">
    <location>
        <begin position="34"/>
        <end position="51"/>
    </location>
</feature>
<sequence>MGGEGRESKKTVEIVCNKENIGIGGKVLENRKRIYYLAGALVVALIIGMLLQGSRFYSTERVIKVPQDAHAQSTQSPHDGSNSVTEQALIEVSTIFIHVTGAVHNPGVYRLAEGSRMEDALQQAKPLEDADIEVLNRASLLIDGQKVVVPFQNAAGATESHLLLATSLVNQGSAISGNGLVNINRAESRELEQLPGIGPATAQKIIDYRASQGPFRKVEDLQKVPGIGAKKFADVKDKIAVVD</sequence>
<dbReference type="SUPFAM" id="SSF47781">
    <property type="entry name" value="RuvA domain 2-like"/>
    <property type="match status" value="1"/>
</dbReference>
<evidence type="ECO:0000313" key="4">
    <source>
        <dbReference type="Proteomes" id="UP000468766"/>
    </source>
</evidence>
<dbReference type="Gene3D" id="3.10.560.10">
    <property type="entry name" value="Outer membrane lipoprotein wza domain like"/>
    <property type="match status" value="1"/>
</dbReference>
<dbReference type="GO" id="GO:0006281">
    <property type="term" value="P:DNA repair"/>
    <property type="evidence" value="ECO:0007669"/>
    <property type="project" value="InterPro"/>
</dbReference>
<comment type="caution">
    <text evidence="3">The sequence shown here is derived from an EMBL/GenBank/DDBJ whole genome shotgun (WGS) entry which is preliminary data.</text>
</comment>
<dbReference type="InterPro" id="IPR004509">
    <property type="entry name" value="Competence_ComEA_HhH"/>
</dbReference>
<dbReference type="NCBIfam" id="TIGR00426">
    <property type="entry name" value="competence protein ComEA helix-hairpin-helix repeat region"/>
    <property type="match status" value="1"/>
</dbReference>
<dbReference type="AlphaFoldDB" id="A0A6I0F4V3"/>
<dbReference type="InterPro" id="IPR003583">
    <property type="entry name" value="Hlx-hairpin-Hlx_DNA-bd_motif"/>
</dbReference>
<name>A0A6I0F4V3_9FIRM</name>
<gene>
    <name evidence="3" type="ORF">F9B85_09075</name>
</gene>
<evidence type="ECO:0000256" key="1">
    <source>
        <dbReference type="SAM" id="Phobius"/>
    </source>
</evidence>
<dbReference type="OrthoDB" id="9790239at2"/>
<evidence type="ECO:0000259" key="2">
    <source>
        <dbReference type="SMART" id="SM00278"/>
    </source>
</evidence>
<dbReference type="InterPro" id="IPR051675">
    <property type="entry name" value="Endo/Exo/Phosphatase_dom_1"/>
</dbReference>
<keyword evidence="4" id="KW-1185">Reference proteome</keyword>
<reference evidence="3 4" key="1">
    <citation type="submission" date="2019-10" db="EMBL/GenBank/DDBJ databases">
        <title>Whole-genome sequence of the extremophile Heliorestis acidaminivorans DSM 24790.</title>
        <authorList>
            <person name="Kyndt J.A."/>
            <person name="Meyer T.E."/>
        </authorList>
    </citation>
    <scope>NUCLEOTIDE SEQUENCE [LARGE SCALE GENOMIC DNA]</scope>
    <source>
        <strain evidence="3 4">DSM 24790</strain>
    </source>
</reference>
<evidence type="ECO:0000313" key="3">
    <source>
        <dbReference type="EMBL" id="KAB2952307.1"/>
    </source>
</evidence>
<dbReference type="GO" id="GO:0015628">
    <property type="term" value="P:protein secretion by the type II secretion system"/>
    <property type="evidence" value="ECO:0007669"/>
    <property type="project" value="TreeGrafter"/>
</dbReference>
<dbReference type="GO" id="GO:0015627">
    <property type="term" value="C:type II protein secretion system complex"/>
    <property type="evidence" value="ECO:0007669"/>
    <property type="project" value="TreeGrafter"/>
</dbReference>
<keyword evidence="1" id="KW-0472">Membrane</keyword>
<dbReference type="Gene3D" id="1.10.150.280">
    <property type="entry name" value="AF1531-like domain"/>
    <property type="match status" value="1"/>
</dbReference>
<proteinExistence type="predicted"/>
<dbReference type="GO" id="GO:0003677">
    <property type="term" value="F:DNA binding"/>
    <property type="evidence" value="ECO:0007669"/>
    <property type="project" value="UniProtKB-KW"/>
</dbReference>
<feature type="domain" description="Helix-hairpin-helix DNA-binding motif class 1" evidence="2">
    <location>
        <begin position="219"/>
        <end position="238"/>
    </location>
</feature>
<protein>
    <submittedName>
        <fullName evidence="3">ComEA family DNA-binding protein</fullName>
    </submittedName>
</protein>
<keyword evidence="3" id="KW-0238">DNA-binding</keyword>
<accession>A0A6I0F4V3</accession>
<keyword evidence="1" id="KW-0812">Transmembrane</keyword>
<dbReference type="PANTHER" id="PTHR21180:SF32">
    <property type="entry name" value="ENDONUCLEASE_EXONUCLEASE_PHOSPHATASE FAMILY DOMAIN-CONTAINING PROTEIN 1"/>
    <property type="match status" value="1"/>
</dbReference>
<keyword evidence="1" id="KW-1133">Transmembrane helix</keyword>
<dbReference type="SMART" id="SM00278">
    <property type="entry name" value="HhH1"/>
    <property type="match status" value="2"/>
</dbReference>
<dbReference type="EMBL" id="WBXO01000006">
    <property type="protein sequence ID" value="KAB2952307.1"/>
    <property type="molecule type" value="Genomic_DNA"/>
</dbReference>
<feature type="domain" description="Helix-hairpin-helix DNA-binding motif class 1" evidence="2">
    <location>
        <begin position="189"/>
        <end position="208"/>
    </location>
</feature>